<reference evidence="1" key="1">
    <citation type="submission" date="2016-01" db="EMBL/GenBank/DDBJ databases">
        <authorList>
            <person name="Mcilroy J.S."/>
            <person name="Karst M S."/>
            <person name="Albertsen M."/>
        </authorList>
    </citation>
    <scope>NUCLEOTIDE SEQUENCE</scope>
    <source>
        <strain evidence="1">Cfx-K</strain>
    </source>
</reference>
<gene>
    <name evidence="1" type="ORF">CFX0092_A0401</name>
</gene>
<organism evidence="1 2">
    <name type="scientific">Candidatus Promineifilum breve</name>
    <dbReference type="NCBI Taxonomy" id="1806508"/>
    <lineage>
        <taxon>Bacteria</taxon>
        <taxon>Bacillati</taxon>
        <taxon>Chloroflexota</taxon>
        <taxon>Ardenticatenia</taxon>
        <taxon>Candidatus Promineifilales</taxon>
        <taxon>Candidatus Promineifilaceae</taxon>
        <taxon>Candidatus Promineifilum</taxon>
    </lineage>
</organism>
<accession>A0A160SZ39</accession>
<keyword evidence="2" id="KW-1185">Reference proteome</keyword>
<evidence type="ECO:0000313" key="1">
    <source>
        <dbReference type="EMBL" id="CUS02282.2"/>
    </source>
</evidence>
<dbReference type="EMBL" id="LN890655">
    <property type="protein sequence ID" value="CUS02282.2"/>
    <property type="molecule type" value="Genomic_DNA"/>
</dbReference>
<proteinExistence type="predicted"/>
<name>A0A160SZ39_9CHLR</name>
<evidence type="ECO:0000313" key="2">
    <source>
        <dbReference type="Proteomes" id="UP000215027"/>
    </source>
</evidence>
<sequence length="49" mass="5683">MLAHGITLATFKSITCEREWLHALWTDYHRDAANDQLIEARIHHQGLAQ</sequence>
<dbReference type="KEGG" id="pbf:CFX0092_A0401"/>
<dbReference type="Proteomes" id="UP000215027">
    <property type="component" value="Chromosome I"/>
</dbReference>
<dbReference type="AlphaFoldDB" id="A0A160SZ39"/>
<protein>
    <submittedName>
        <fullName evidence="1">Uncharacterized protein</fullName>
    </submittedName>
</protein>